<dbReference type="EMBL" id="PIQI01000025">
    <property type="protein sequence ID" value="PJZ04074.1"/>
    <property type="molecule type" value="Genomic_DNA"/>
</dbReference>
<gene>
    <name evidence="1" type="ORF">PRCB_17490</name>
</gene>
<reference evidence="1 2" key="1">
    <citation type="submission" date="2017-11" db="EMBL/GenBank/DDBJ databases">
        <title>The genome sequence of Pantoea rodasii DSM 26611.</title>
        <authorList>
            <person name="Gao J."/>
            <person name="Mao X."/>
            <person name="Sun J."/>
        </authorList>
    </citation>
    <scope>NUCLEOTIDE SEQUENCE [LARGE SCALE GENOMIC DNA]</scope>
    <source>
        <strain evidence="1 2">DSM 26611</strain>
    </source>
</reference>
<name>A0A2M9W962_9GAMM</name>
<organism evidence="1 2">
    <name type="scientific">Pantoea rodasii</name>
    <dbReference type="NCBI Taxonomy" id="1076549"/>
    <lineage>
        <taxon>Bacteria</taxon>
        <taxon>Pseudomonadati</taxon>
        <taxon>Pseudomonadota</taxon>
        <taxon>Gammaproteobacteria</taxon>
        <taxon>Enterobacterales</taxon>
        <taxon>Erwiniaceae</taxon>
        <taxon>Pantoea</taxon>
    </lineage>
</organism>
<evidence type="ECO:0000313" key="1">
    <source>
        <dbReference type="EMBL" id="PJZ04074.1"/>
    </source>
</evidence>
<protein>
    <submittedName>
        <fullName evidence="1">Uncharacterized protein</fullName>
    </submittedName>
</protein>
<keyword evidence="2" id="KW-1185">Reference proteome</keyword>
<sequence length="79" mass="9195">MKNIRRKTWIMVFLFCVLFWGLVFTAITFANENGKNKPVAQVNGPTKLIDIQKIKQLKLNDKQKKFIESLIEPADKKTD</sequence>
<accession>A0A2M9W962</accession>
<comment type="caution">
    <text evidence="1">The sequence shown here is derived from an EMBL/GenBank/DDBJ whole genome shotgun (WGS) entry which is preliminary data.</text>
</comment>
<proteinExistence type="predicted"/>
<dbReference type="Proteomes" id="UP000232062">
    <property type="component" value="Unassembled WGS sequence"/>
</dbReference>
<evidence type="ECO:0000313" key="2">
    <source>
        <dbReference type="Proteomes" id="UP000232062"/>
    </source>
</evidence>
<dbReference type="AlphaFoldDB" id="A0A2M9W962"/>